<reference evidence="17 18" key="1">
    <citation type="submission" date="2014-11" db="EMBL/GenBank/DDBJ databases">
        <authorList>
            <person name="Wibberg Daniel"/>
        </authorList>
    </citation>
    <scope>NUCLEOTIDE SEQUENCE [LARGE SCALE GENOMIC DNA]</scope>
    <source>
        <strain evidence="17">Rhizoctonia solani AG1-IB 7/3/14</strain>
    </source>
</reference>
<dbReference type="GO" id="GO:0015031">
    <property type="term" value="P:protein transport"/>
    <property type="evidence" value="ECO:0007669"/>
    <property type="project" value="UniProtKB-KW"/>
</dbReference>
<evidence type="ECO:0000256" key="2">
    <source>
        <dbReference type="ARBA" id="ARBA00004167"/>
    </source>
</evidence>
<keyword evidence="10" id="KW-0460">Magnesium</keyword>
<dbReference type="GO" id="GO:0016020">
    <property type="term" value="C:membrane"/>
    <property type="evidence" value="ECO:0007669"/>
    <property type="project" value="UniProtKB-SubCell"/>
</dbReference>
<keyword evidence="13" id="KW-0472">Membrane</keyword>
<keyword evidence="6" id="KW-0812">Transmembrane</keyword>
<comment type="cofactor">
    <cofactor evidence="1">
        <name>Mg(2+)</name>
        <dbReference type="ChEBI" id="CHEBI:18420"/>
    </cofactor>
</comment>
<name>A0A0B7FAD5_THACB</name>
<evidence type="ECO:0000256" key="14">
    <source>
        <dbReference type="ARBA" id="ARBA00024013"/>
    </source>
</evidence>
<dbReference type="InterPro" id="IPR006073">
    <property type="entry name" value="GTP-bd"/>
</dbReference>
<dbReference type="GO" id="GO:0005525">
    <property type="term" value="F:GTP binding"/>
    <property type="evidence" value="ECO:0007669"/>
    <property type="project" value="InterPro"/>
</dbReference>
<evidence type="ECO:0000256" key="8">
    <source>
        <dbReference type="ARBA" id="ARBA00022801"/>
    </source>
</evidence>
<accession>A0A0B7FAD5</accession>
<proteinExistence type="predicted"/>
<keyword evidence="15" id="KW-0175">Coiled coil</keyword>
<dbReference type="PANTHER" id="PTHR10903">
    <property type="entry name" value="GTPASE, IMAP FAMILY MEMBER-RELATED"/>
    <property type="match status" value="1"/>
</dbReference>
<evidence type="ECO:0000256" key="9">
    <source>
        <dbReference type="ARBA" id="ARBA00022805"/>
    </source>
</evidence>
<dbReference type="InterPro" id="IPR045058">
    <property type="entry name" value="GIMA/IAN/Toc"/>
</dbReference>
<dbReference type="Gene3D" id="3.40.50.300">
    <property type="entry name" value="P-loop containing nucleotide triphosphate hydrolases"/>
    <property type="match status" value="1"/>
</dbReference>
<keyword evidence="7" id="KW-0479">Metal-binding</keyword>
<evidence type="ECO:0000256" key="1">
    <source>
        <dbReference type="ARBA" id="ARBA00001946"/>
    </source>
</evidence>
<dbReference type="Pfam" id="PF01926">
    <property type="entry name" value="MMR_HSR1"/>
    <property type="match status" value="1"/>
</dbReference>
<dbReference type="Proteomes" id="UP000059188">
    <property type="component" value="Unassembled WGS sequence"/>
</dbReference>
<dbReference type="EMBL" id="LN679216">
    <property type="protein sequence ID" value="CEL53148.1"/>
    <property type="molecule type" value="Genomic_DNA"/>
</dbReference>
<keyword evidence="3" id="KW-0813">Transport</keyword>
<evidence type="ECO:0000313" key="18">
    <source>
        <dbReference type="Proteomes" id="UP000059188"/>
    </source>
</evidence>
<organism evidence="17 18">
    <name type="scientific">Thanatephorus cucumeris (strain AG1-IB / isolate 7/3/14)</name>
    <name type="common">Lettuce bottom rot fungus</name>
    <name type="synonym">Rhizoctonia solani</name>
    <dbReference type="NCBI Taxonomy" id="1108050"/>
    <lineage>
        <taxon>Eukaryota</taxon>
        <taxon>Fungi</taxon>
        <taxon>Dikarya</taxon>
        <taxon>Basidiomycota</taxon>
        <taxon>Agaricomycotina</taxon>
        <taxon>Agaricomycetes</taxon>
        <taxon>Cantharellales</taxon>
        <taxon>Ceratobasidiaceae</taxon>
        <taxon>Rhizoctonia</taxon>
        <taxon>Rhizoctonia solani AG-1</taxon>
    </lineage>
</organism>
<keyword evidence="4" id="KW-0150">Chloroplast</keyword>
<evidence type="ECO:0000256" key="10">
    <source>
        <dbReference type="ARBA" id="ARBA00022842"/>
    </source>
</evidence>
<keyword evidence="12" id="KW-1133">Transmembrane helix</keyword>
<feature type="domain" description="G" evidence="16">
    <location>
        <begin position="27"/>
        <end position="95"/>
    </location>
</feature>
<evidence type="ECO:0000256" key="4">
    <source>
        <dbReference type="ARBA" id="ARBA00022528"/>
    </source>
</evidence>
<keyword evidence="5" id="KW-0934">Plastid</keyword>
<protein>
    <recommendedName>
        <fullName evidence="16">G domain-containing protein</fullName>
    </recommendedName>
</protein>
<dbReference type="InterPro" id="IPR027417">
    <property type="entry name" value="P-loop_NTPase"/>
</dbReference>
<sequence length="373" mass="41412">MSLMPQSSIAHKPTADLSNLVEGVSIIALFGATGAGKSSFANLASGRDDLTVGHSTRSCTQNVDQTVPFKVDGRPVVLIDCPGFDDSHSSDAEILKRIAAFLTFTYEKNINLTGIIYLHRITDNRFGGASGSNFRMFRKMCGTDACQNVLIVFGMWSYPPTEEQIAREADLINGEHAFKGILAEGAKTARHLEKTRDSAFSIIRRLIGHKPVPLELPRQIHGGMKLEETAAGRAVAGELGEQLRQQKKTIEQLKQDQKDAIADNDKKWQNEISQQEKRAEASSKALQNQIDSLKNNGQADLTKLFMDAQQKHLAEMLDMQLKFQERADKAEQRRDTERADHRAAMEKMQAEHAQGMKDLVMDMANQRSGCIIC</sequence>
<comment type="subcellular location">
    <subcellularLocation>
        <location evidence="2">Membrane</location>
        <topology evidence="2">Single-pass membrane protein</topology>
    </subcellularLocation>
    <subcellularLocation>
        <location evidence="14">Plastid</location>
        <location evidence="14">Chloroplast outer membrane</location>
    </subcellularLocation>
</comment>
<gene>
    <name evidence="17" type="ORF">RSOLAG1IB_11280</name>
</gene>
<dbReference type="GO" id="GO:0016787">
    <property type="term" value="F:hydrolase activity"/>
    <property type="evidence" value="ECO:0007669"/>
    <property type="project" value="UniProtKB-KW"/>
</dbReference>
<evidence type="ECO:0000256" key="13">
    <source>
        <dbReference type="ARBA" id="ARBA00023136"/>
    </source>
</evidence>
<evidence type="ECO:0000256" key="3">
    <source>
        <dbReference type="ARBA" id="ARBA00022448"/>
    </source>
</evidence>
<evidence type="ECO:0000256" key="12">
    <source>
        <dbReference type="ARBA" id="ARBA00022989"/>
    </source>
</evidence>
<evidence type="ECO:0000256" key="15">
    <source>
        <dbReference type="SAM" id="Coils"/>
    </source>
</evidence>
<dbReference type="AlphaFoldDB" id="A0A0B7FAD5"/>
<evidence type="ECO:0000256" key="11">
    <source>
        <dbReference type="ARBA" id="ARBA00022927"/>
    </source>
</evidence>
<evidence type="ECO:0000256" key="6">
    <source>
        <dbReference type="ARBA" id="ARBA00022692"/>
    </source>
</evidence>
<keyword evidence="18" id="KW-1185">Reference proteome</keyword>
<feature type="coiled-coil region" evidence="15">
    <location>
        <begin position="236"/>
        <end position="296"/>
    </location>
</feature>
<dbReference type="PANTHER" id="PTHR10903:SF135">
    <property type="entry name" value="TRANSLOCASE OF CHLOROPLAST 120, CHLOROPLASTIC-RELATED"/>
    <property type="match status" value="1"/>
</dbReference>
<keyword evidence="8" id="KW-0378">Hydrolase</keyword>
<dbReference type="SUPFAM" id="SSF52540">
    <property type="entry name" value="P-loop containing nucleoside triphosphate hydrolases"/>
    <property type="match status" value="1"/>
</dbReference>
<evidence type="ECO:0000259" key="16">
    <source>
        <dbReference type="Pfam" id="PF01926"/>
    </source>
</evidence>
<dbReference type="OrthoDB" id="8954335at2759"/>
<evidence type="ECO:0000313" key="17">
    <source>
        <dbReference type="EMBL" id="CEL53148.1"/>
    </source>
</evidence>
<keyword evidence="11" id="KW-0653">Protein transport</keyword>
<dbReference type="CDD" id="cd00882">
    <property type="entry name" value="Ras_like_GTPase"/>
    <property type="match status" value="1"/>
</dbReference>
<dbReference type="GO" id="GO:0046872">
    <property type="term" value="F:metal ion binding"/>
    <property type="evidence" value="ECO:0007669"/>
    <property type="project" value="UniProtKB-KW"/>
</dbReference>
<evidence type="ECO:0000256" key="5">
    <source>
        <dbReference type="ARBA" id="ARBA00022640"/>
    </source>
</evidence>
<keyword evidence="9" id="KW-1002">Plastid outer membrane</keyword>
<evidence type="ECO:0000256" key="7">
    <source>
        <dbReference type="ARBA" id="ARBA00022723"/>
    </source>
</evidence>